<evidence type="ECO:0000256" key="2">
    <source>
        <dbReference type="SAM" id="MobiDB-lite"/>
    </source>
</evidence>
<dbReference type="Proteomes" id="UP001378592">
    <property type="component" value="Unassembled WGS sequence"/>
</dbReference>
<keyword evidence="1" id="KW-0862">Zinc</keyword>
<keyword evidence="1" id="KW-0479">Metal-binding</keyword>
<sequence length="246" mass="27766">MEGDDEGWLKPPEQKKKEAREEKRKEKVKTDQNRPRNKTLNRAIKITAKEGKTYADILTEMKRAVYPKDHNTIVKKIRTQKQDLLIVLGKEGNTSSFNNALVKAAGESATLIPKTLVEIRDIDETVSANEVAAAIGRVLDTPTEQISNYCRLHTGFASTQTATVLLPTDLASQLLKNDKSKIKIGWVNRQIREKQQVTRCFKSLDFGHISTKCPGPDRRNTCYKCGQTGHQIKDCQQDTQMCHMQG</sequence>
<dbReference type="SMART" id="SM00343">
    <property type="entry name" value="ZnF_C2HC"/>
    <property type="match status" value="2"/>
</dbReference>
<dbReference type="PROSITE" id="PS50158">
    <property type="entry name" value="ZF_CCHC"/>
    <property type="match status" value="1"/>
</dbReference>
<evidence type="ECO:0000256" key="1">
    <source>
        <dbReference type="PROSITE-ProRule" id="PRU00047"/>
    </source>
</evidence>
<organism evidence="4 5">
    <name type="scientific">Gryllus longicercus</name>
    <dbReference type="NCBI Taxonomy" id="2509291"/>
    <lineage>
        <taxon>Eukaryota</taxon>
        <taxon>Metazoa</taxon>
        <taxon>Ecdysozoa</taxon>
        <taxon>Arthropoda</taxon>
        <taxon>Hexapoda</taxon>
        <taxon>Insecta</taxon>
        <taxon>Pterygota</taxon>
        <taxon>Neoptera</taxon>
        <taxon>Polyneoptera</taxon>
        <taxon>Orthoptera</taxon>
        <taxon>Ensifera</taxon>
        <taxon>Gryllidea</taxon>
        <taxon>Grylloidea</taxon>
        <taxon>Gryllidae</taxon>
        <taxon>Gryllinae</taxon>
        <taxon>Gryllus</taxon>
    </lineage>
</organism>
<gene>
    <name evidence="4" type="ORF">R5R35_011694</name>
</gene>
<protein>
    <recommendedName>
        <fullName evidence="3">CCHC-type domain-containing protein</fullName>
    </recommendedName>
</protein>
<keyword evidence="5" id="KW-1185">Reference proteome</keyword>
<dbReference type="EMBL" id="JAZDUA010000202">
    <property type="protein sequence ID" value="KAK7864457.1"/>
    <property type="molecule type" value="Genomic_DNA"/>
</dbReference>
<evidence type="ECO:0000313" key="4">
    <source>
        <dbReference type="EMBL" id="KAK7864457.1"/>
    </source>
</evidence>
<reference evidence="4 5" key="1">
    <citation type="submission" date="2024-03" db="EMBL/GenBank/DDBJ databases">
        <title>The genome assembly and annotation of the cricket Gryllus longicercus Weissman &amp; Gray.</title>
        <authorList>
            <person name="Szrajer S."/>
            <person name="Gray D."/>
            <person name="Ylla G."/>
        </authorList>
    </citation>
    <scope>NUCLEOTIDE SEQUENCE [LARGE SCALE GENOMIC DNA]</scope>
    <source>
        <strain evidence="4">DAG 2021-001</strain>
        <tissue evidence="4">Whole body minus gut</tissue>
    </source>
</reference>
<dbReference type="InterPro" id="IPR036875">
    <property type="entry name" value="Znf_CCHC_sf"/>
</dbReference>
<dbReference type="GO" id="GO:0008270">
    <property type="term" value="F:zinc ion binding"/>
    <property type="evidence" value="ECO:0007669"/>
    <property type="project" value="UniProtKB-KW"/>
</dbReference>
<feature type="compositionally biased region" description="Basic and acidic residues" evidence="2">
    <location>
        <begin position="12"/>
        <end position="34"/>
    </location>
</feature>
<dbReference type="GO" id="GO:0003676">
    <property type="term" value="F:nucleic acid binding"/>
    <property type="evidence" value="ECO:0007669"/>
    <property type="project" value="InterPro"/>
</dbReference>
<dbReference type="InterPro" id="IPR001878">
    <property type="entry name" value="Znf_CCHC"/>
</dbReference>
<feature type="region of interest" description="Disordered" evidence="2">
    <location>
        <begin position="1"/>
        <end position="40"/>
    </location>
</feature>
<feature type="domain" description="CCHC-type" evidence="3">
    <location>
        <begin position="222"/>
        <end position="237"/>
    </location>
</feature>
<evidence type="ECO:0000313" key="5">
    <source>
        <dbReference type="Proteomes" id="UP001378592"/>
    </source>
</evidence>
<name>A0AAN9VKW0_9ORTH</name>
<proteinExistence type="predicted"/>
<comment type="caution">
    <text evidence="4">The sequence shown here is derived from an EMBL/GenBank/DDBJ whole genome shotgun (WGS) entry which is preliminary data.</text>
</comment>
<dbReference type="AlphaFoldDB" id="A0AAN9VKW0"/>
<keyword evidence="1" id="KW-0863">Zinc-finger</keyword>
<dbReference type="Pfam" id="PF00098">
    <property type="entry name" value="zf-CCHC"/>
    <property type="match status" value="1"/>
</dbReference>
<evidence type="ECO:0000259" key="3">
    <source>
        <dbReference type="PROSITE" id="PS50158"/>
    </source>
</evidence>
<accession>A0AAN9VKW0</accession>
<dbReference type="Gene3D" id="4.10.60.10">
    <property type="entry name" value="Zinc finger, CCHC-type"/>
    <property type="match status" value="1"/>
</dbReference>
<dbReference type="SUPFAM" id="SSF57756">
    <property type="entry name" value="Retrovirus zinc finger-like domains"/>
    <property type="match status" value="1"/>
</dbReference>